<evidence type="ECO:0008006" key="3">
    <source>
        <dbReference type="Google" id="ProtNLM"/>
    </source>
</evidence>
<dbReference type="STRING" id="526225.Gobs_3163"/>
<dbReference type="OrthoDB" id="3173471at2"/>
<sequence>MVDSELGPTYTWQDARDAGLTRAQRREDGVRVSRGAYVSRAVPLSVHAACCAVLPVLPTGAVASHRTAAALLGAPVPHGWPLEVSVPPGTYRPRRRRIRVHVRDLLDEDAIHHRGLPVTSGPQTWLDLAAVLPPPELVAVGDPLFRAGHLDQHSMSGRLTRVDGVRGVVRARQWAPLLSPLAMSRPESLVRCVLIEAGLPHSRPQVEIRSPDGRVVAHSDLGWPEWRVAVEYGGRQHAERGQFGRDLDRYSLMAADGWLTIRYGAHHLRRPEVVVERAARALRSRGAVW</sequence>
<reference evidence="1 2" key="1">
    <citation type="journal article" date="2010" name="Stand. Genomic Sci.">
        <title>Complete genome sequence of Geodermatophilus obscurus type strain (G-20).</title>
        <authorList>
            <person name="Ivanova N."/>
            <person name="Sikorski J."/>
            <person name="Jando M."/>
            <person name="Munk C."/>
            <person name="Lapidus A."/>
            <person name="Glavina Del Rio T."/>
            <person name="Copeland A."/>
            <person name="Tice H."/>
            <person name="Cheng J.-F."/>
            <person name="Lucas S."/>
            <person name="Chen F."/>
            <person name="Nolan M."/>
            <person name="Bruce D."/>
            <person name="Goodwin L."/>
            <person name="Pitluck S."/>
            <person name="Mavromatis K."/>
            <person name="Mikhailova N."/>
            <person name="Pati A."/>
            <person name="Chen A."/>
            <person name="Palaniappan K."/>
            <person name="Land M."/>
            <person name="Hauser L."/>
            <person name="Chang Y.-J."/>
            <person name="Jeffries C.D."/>
            <person name="Meincke L."/>
            <person name="Brettin T."/>
            <person name="Detter J.C."/>
            <person name="Detter J.C."/>
            <person name="Rohde M."/>
            <person name="Goeker M."/>
            <person name="Bristow J."/>
            <person name="Eisen J.A."/>
            <person name="Markowitz V."/>
            <person name="Hugenholtz P."/>
            <person name="Kyrpides N.C."/>
            <person name="Klenk H.-P."/>
        </authorList>
    </citation>
    <scope>NUCLEOTIDE SEQUENCE [LARGE SCALE GENOMIC DNA]</scope>
    <source>
        <strain evidence="2">ATCC 25078 / DSM 43160 / JCM 3152 / KCC A-0152 / KCTC 9177 / NBRC 13315 / NRRL B-3577 / G-20</strain>
    </source>
</reference>
<dbReference type="RefSeq" id="WP_012949199.1">
    <property type="nucleotide sequence ID" value="NC_013757.1"/>
</dbReference>
<protein>
    <recommendedName>
        <fullName evidence="3">Transcriptional regulator, AbiEi antitoxin, Type IV TA system</fullName>
    </recommendedName>
</protein>
<accession>D2S9G9</accession>
<dbReference type="EMBL" id="CP001867">
    <property type="protein sequence ID" value="ADB75769.1"/>
    <property type="molecule type" value="Genomic_DNA"/>
</dbReference>
<proteinExistence type="predicted"/>
<evidence type="ECO:0000313" key="2">
    <source>
        <dbReference type="Proteomes" id="UP000001382"/>
    </source>
</evidence>
<gene>
    <name evidence="1" type="ordered locus">Gobs_3163</name>
</gene>
<dbReference type="Proteomes" id="UP000001382">
    <property type="component" value="Chromosome"/>
</dbReference>
<dbReference type="eggNOG" id="COG5340">
    <property type="taxonomic scope" value="Bacteria"/>
</dbReference>
<dbReference type="AlphaFoldDB" id="D2S9G9"/>
<organism evidence="1 2">
    <name type="scientific">Geodermatophilus obscurus (strain ATCC 25078 / DSM 43160 / JCM 3152 / CCUG 61914 / KCC A-0152 / KCTC 9177 / NBRC 13315 / NRRL B-3577 / G-20)</name>
    <dbReference type="NCBI Taxonomy" id="526225"/>
    <lineage>
        <taxon>Bacteria</taxon>
        <taxon>Bacillati</taxon>
        <taxon>Actinomycetota</taxon>
        <taxon>Actinomycetes</taxon>
        <taxon>Geodermatophilales</taxon>
        <taxon>Geodermatophilaceae</taxon>
        <taxon>Geodermatophilus</taxon>
    </lineage>
</organism>
<keyword evidence="2" id="KW-1185">Reference proteome</keyword>
<dbReference type="KEGG" id="gob:Gobs_3163"/>
<reference evidence="2" key="2">
    <citation type="submission" date="2010-01" db="EMBL/GenBank/DDBJ databases">
        <title>The complete genome of Geodermatophilus obscurus DSM 43160.</title>
        <authorList>
            <consortium name="US DOE Joint Genome Institute (JGI-PGF)"/>
            <person name="Lucas S."/>
            <person name="Copeland A."/>
            <person name="Lapidus A."/>
            <person name="Glavina del Rio T."/>
            <person name="Dalin E."/>
            <person name="Tice H."/>
            <person name="Bruce D."/>
            <person name="Goodwin L."/>
            <person name="Pitluck S."/>
            <person name="Kyrpides N."/>
            <person name="Mavromatis K."/>
            <person name="Ivanova N."/>
            <person name="Munk A.C."/>
            <person name="Brettin T."/>
            <person name="Detter J.C."/>
            <person name="Han C."/>
            <person name="Larimer F."/>
            <person name="Land M."/>
            <person name="Hauser L."/>
            <person name="Markowitz V."/>
            <person name="Cheng J.-F."/>
            <person name="Hugenholtz P."/>
            <person name="Woyke T."/>
            <person name="Wu D."/>
            <person name="Jando M."/>
            <person name="Schneider S."/>
            <person name="Klenk H.-P."/>
            <person name="Eisen J.A."/>
        </authorList>
    </citation>
    <scope>NUCLEOTIDE SEQUENCE [LARGE SCALE GENOMIC DNA]</scope>
    <source>
        <strain evidence="2">ATCC 25078 / DSM 43160 / JCM 3152 / KCC A-0152 / KCTC 9177 / NBRC 13315 / NRRL B-3577 / G-20</strain>
    </source>
</reference>
<evidence type="ECO:0000313" key="1">
    <source>
        <dbReference type="EMBL" id="ADB75769.1"/>
    </source>
</evidence>
<name>D2S9G9_GEOOG</name>
<dbReference type="HOGENOM" id="CLU_052626_5_1_11"/>